<evidence type="ECO:0000259" key="3">
    <source>
        <dbReference type="Pfam" id="PF17678"/>
    </source>
</evidence>
<dbReference type="InterPro" id="IPR050883">
    <property type="entry name" value="PNGase"/>
</dbReference>
<protein>
    <submittedName>
        <fullName evidence="4">Glycoside hydrolase family 92 protein</fullName>
    </submittedName>
</protein>
<dbReference type="InterPro" id="IPR008928">
    <property type="entry name" value="6-hairpin_glycosidase_sf"/>
</dbReference>
<dbReference type="PANTHER" id="PTHR12143:SF43">
    <property type="entry name" value="PUTATIVE-RELATED"/>
    <property type="match status" value="1"/>
</dbReference>
<dbReference type="Gene3D" id="1.20.1610.10">
    <property type="entry name" value="alpha-1,2-mannosidases domains"/>
    <property type="match status" value="1"/>
</dbReference>
<dbReference type="InterPro" id="IPR041371">
    <property type="entry name" value="GH92_N"/>
</dbReference>
<evidence type="ECO:0000259" key="2">
    <source>
        <dbReference type="Pfam" id="PF07971"/>
    </source>
</evidence>
<dbReference type="GO" id="GO:0000224">
    <property type="term" value="F:peptide-N4-(N-acetyl-beta-glucosaminyl)asparagine amidase activity"/>
    <property type="evidence" value="ECO:0007669"/>
    <property type="project" value="TreeGrafter"/>
</dbReference>
<dbReference type="InterPro" id="IPR012939">
    <property type="entry name" value="Glyco_hydro_92"/>
</dbReference>
<feature type="region of interest" description="Disordered" evidence="1">
    <location>
        <begin position="1"/>
        <end position="27"/>
    </location>
</feature>
<dbReference type="RefSeq" id="WP_187722051.1">
    <property type="nucleotide sequence ID" value="NZ_BAABBL010000003.1"/>
</dbReference>
<dbReference type="Pfam" id="PF07971">
    <property type="entry name" value="Glyco_hydro_92"/>
    <property type="match status" value="1"/>
</dbReference>
<keyword evidence="5" id="KW-1185">Reference proteome</keyword>
<dbReference type="InterPro" id="IPR014718">
    <property type="entry name" value="GH-type_carb-bd"/>
</dbReference>
<feature type="domain" description="Glycosyl hydrolase family 92 N-terminal" evidence="3">
    <location>
        <begin position="183"/>
        <end position="371"/>
    </location>
</feature>
<dbReference type="Gene3D" id="3.30.2080.10">
    <property type="entry name" value="GH92 mannosidase domain"/>
    <property type="match status" value="1"/>
</dbReference>
<dbReference type="KEGG" id="tdf:H9L22_06385"/>
<dbReference type="GO" id="GO:0030246">
    <property type="term" value="F:carbohydrate binding"/>
    <property type="evidence" value="ECO:0007669"/>
    <property type="project" value="InterPro"/>
</dbReference>
<dbReference type="Gene3D" id="2.70.98.10">
    <property type="match status" value="1"/>
</dbReference>
<organism evidence="4 5">
    <name type="scientific">Tessaracoccus defluvii</name>
    <dbReference type="NCBI Taxonomy" id="1285901"/>
    <lineage>
        <taxon>Bacteria</taxon>
        <taxon>Bacillati</taxon>
        <taxon>Actinomycetota</taxon>
        <taxon>Actinomycetes</taxon>
        <taxon>Propionibacteriales</taxon>
        <taxon>Propionibacteriaceae</taxon>
        <taxon>Tessaracoccus</taxon>
    </lineage>
</organism>
<evidence type="ECO:0000313" key="4">
    <source>
        <dbReference type="EMBL" id="QNP56952.1"/>
    </source>
</evidence>
<reference evidence="4 5" key="1">
    <citation type="submission" date="2020-08" db="EMBL/GenBank/DDBJ databases">
        <title>Genome sequence of Tessaracoccus defluvii JCM 17540T.</title>
        <authorList>
            <person name="Hyun D.-W."/>
            <person name="Bae J.-W."/>
        </authorList>
    </citation>
    <scope>NUCLEOTIDE SEQUENCE [LARGE SCALE GENOMIC DNA]</scope>
    <source>
        <strain evidence="4 5">JCM 17540</strain>
    </source>
</reference>
<dbReference type="GO" id="GO:0005975">
    <property type="term" value="P:carbohydrate metabolic process"/>
    <property type="evidence" value="ECO:0007669"/>
    <property type="project" value="InterPro"/>
</dbReference>
<dbReference type="NCBIfam" id="TIGR01180">
    <property type="entry name" value="aman2_put"/>
    <property type="match status" value="1"/>
</dbReference>
<dbReference type="Gene3D" id="1.20.1050.60">
    <property type="entry name" value="alpha-1,2-mannosidase"/>
    <property type="match status" value="1"/>
</dbReference>
<dbReference type="Proteomes" id="UP000516117">
    <property type="component" value="Chromosome"/>
</dbReference>
<evidence type="ECO:0000256" key="1">
    <source>
        <dbReference type="SAM" id="MobiDB-lite"/>
    </source>
</evidence>
<dbReference type="PANTHER" id="PTHR12143">
    <property type="entry name" value="PEPTIDE N-GLYCANASE PNGASE -RELATED"/>
    <property type="match status" value="1"/>
</dbReference>
<keyword evidence="4" id="KW-0378">Hydrolase</keyword>
<dbReference type="AlphaFoldDB" id="A0A7H0H8T6"/>
<dbReference type="GO" id="GO:0006516">
    <property type="term" value="P:glycoprotein catabolic process"/>
    <property type="evidence" value="ECO:0007669"/>
    <property type="project" value="TreeGrafter"/>
</dbReference>
<dbReference type="GO" id="GO:0005829">
    <property type="term" value="C:cytosol"/>
    <property type="evidence" value="ECO:0007669"/>
    <property type="project" value="TreeGrafter"/>
</dbReference>
<accession>A0A7H0H8T6</accession>
<dbReference type="SUPFAM" id="SSF48208">
    <property type="entry name" value="Six-hairpin glycosidases"/>
    <property type="match status" value="1"/>
</dbReference>
<name>A0A7H0H8T6_9ACTN</name>
<proteinExistence type="predicted"/>
<dbReference type="Pfam" id="PF17678">
    <property type="entry name" value="Glyco_hydro_92N"/>
    <property type="match status" value="1"/>
</dbReference>
<dbReference type="InterPro" id="IPR005887">
    <property type="entry name" value="GH92_a_mannosidase_put"/>
</dbReference>
<feature type="domain" description="Glycosyl hydrolase family 92" evidence="2">
    <location>
        <begin position="394"/>
        <end position="890"/>
    </location>
</feature>
<evidence type="ECO:0000313" key="5">
    <source>
        <dbReference type="Proteomes" id="UP000516117"/>
    </source>
</evidence>
<dbReference type="EMBL" id="CP060789">
    <property type="protein sequence ID" value="QNP56952.1"/>
    <property type="molecule type" value="Genomic_DNA"/>
</dbReference>
<sequence>MSLRTSFEPSEPQPPADGGVTVGPGPRTAYASPAGLGCTGRFAARFAWDAPGAHEGVLLDGPFPVTGDSRLSYCILPEDGPAGDRDATTFVSLDLVLDDGSRLSTLHPLDVHGIALTPTAQGEARILLPRQWNLVECDLPAALAGRVVTSVVVRADARTAGTVWIDDVSLAPRPVVPTDPVDLVDTRRGSNSGFTFSRGNTFPATALPNAAVFLSPATRRSLDWFYCWADHNTPSGYPALEGLVLTHQPSPWMADRNQLLITPTWGAADSGPHTFRHDNEDAGPHRYAVRLDGGLLVEAAPSSHGAAVRLTPPAGDGVLTVTLDVVDGELDLRRSGDIWVGWLENGSRRSIGTTRQYFALSFDRPVRHDGTRFLATDGGPITLRIATSLLGVDQAAHHLATGLGDTLDDLAVTARAAWAERLAVLELDGATHDECVSAYSNLYRLNLYPNFTSETGPDGVARYASPVLPHAGPSDDEHTGAVVVEGEMSVNHGFWDTYRTAWPAYALWYPDLAARLADGFVEQYRTGGWIARWSSPGYADVMTGTSSDVAFADLDAKSIPLADRRGTYLSGLRNATARPTEAGVGRKDLRYVYLGGPTPECHEPVSWTFEGALNDHALGLMASRLLADETDPAAARRLRDEARYLLVRSAGYSALYDASTGFFQSRNEDGSFRFGAAEYDPRVWGYDYTEANGWTFGFPAPHDPSGLAGLVGGRAGLLARLDEFFSTVEDGDLNGSYHADMHEIIEAAHTRAGQFDVSNQPAHHIPFLYGFTDQPWKTGVVTRDALRRLFRGSALGQGYPGDEDNGEMSAWYLFALSGLYPLQVGTSRYALSAPHVPLTRWRLPGGDLVIRAYGDGDVIQRVSVNGEDWQRSWIDHADLVGGCEIAVWLGTTPTGWASEVGDSAPSLTGWGERPRPWRDLSGTGTLSGTPSAPALAALVDDVGDTPVPLHPGDEVTWTIDGHERVEAYTVTLAEPTGDTPLAWRVETRDHDGSWWVADRRSDESFEWPGQLRPFLLDEPTATTGLRLIVEAGSFSCLQLEALGR</sequence>
<gene>
    <name evidence="4" type="ORF">H9L22_06385</name>
</gene>